<evidence type="ECO:0000313" key="2">
    <source>
        <dbReference type="EMBL" id="EFX77939.1"/>
    </source>
</evidence>
<dbReference type="InParanoid" id="E9GR32"/>
<feature type="compositionally biased region" description="Pro residues" evidence="1">
    <location>
        <begin position="121"/>
        <end position="132"/>
    </location>
</feature>
<dbReference type="HOGENOM" id="CLU_1090937_0_0_1"/>
<sequence length="255" mass="27638">MFGNLSTPGDLTGKLSNNVRNLCHLRRGGIDPSRVICMSSDVEIVTKMGDGANTDRTEQLFYIVEETDGETRPKIIRPPGHAAPAPAPASIGAALPQIWRASFPALIRPPPEFGGARPKNIRPPGPTAPAPAPALIGAALPQIWRASSPALIRPPPEFEGAKYYLTGMCEEATTCIFCDVNQRKSQIRSTNFVKVVHDENNKVAQIVILNEDTARVIQKFGDLEEIDGTYKVTKTGMPVNTILVEDDFVIGKPIC</sequence>
<gene>
    <name evidence="2" type="ORF">DAPPUDRAFT_105556</name>
</gene>
<dbReference type="KEGG" id="dpx:DAPPUDRAFT_105556"/>
<proteinExistence type="predicted"/>
<evidence type="ECO:0000256" key="1">
    <source>
        <dbReference type="SAM" id="MobiDB-lite"/>
    </source>
</evidence>
<keyword evidence="3" id="KW-1185">Reference proteome</keyword>
<organism evidence="2 3">
    <name type="scientific">Daphnia pulex</name>
    <name type="common">Water flea</name>
    <dbReference type="NCBI Taxonomy" id="6669"/>
    <lineage>
        <taxon>Eukaryota</taxon>
        <taxon>Metazoa</taxon>
        <taxon>Ecdysozoa</taxon>
        <taxon>Arthropoda</taxon>
        <taxon>Crustacea</taxon>
        <taxon>Branchiopoda</taxon>
        <taxon>Diplostraca</taxon>
        <taxon>Cladocera</taxon>
        <taxon>Anomopoda</taxon>
        <taxon>Daphniidae</taxon>
        <taxon>Daphnia</taxon>
    </lineage>
</organism>
<dbReference type="AlphaFoldDB" id="E9GR32"/>
<dbReference type="Proteomes" id="UP000000305">
    <property type="component" value="Unassembled WGS sequence"/>
</dbReference>
<reference evidence="2 3" key="1">
    <citation type="journal article" date="2011" name="Science">
        <title>The ecoresponsive genome of Daphnia pulex.</title>
        <authorList>
            <person name="Colbourne J.K."/>
            <person name="Pfrender M.E."/>
            <person name="Gilbert D."/>
            <person name="Thomas W.K."/>
            <person name="Tucker A."/>
            <person name="Oakley T.H."/>
            <person name="Tokishita S."/>
            <person name="Aerts A."/>
            <person name="Arnold G.J."/>
            <person name="Basu M.K."/>
            <person name="Bauer D.J."/>
            <person name="Caceres C.E."/>
            <person name="Carmel L."/>
            <person name="Casola C."/>
            <person name="Choi J.H."/>
            <person name="Detter J.C."/>
            <person name="Dong Q."/>
            <person name="Dusheyko S."/>
            <person name="Eads B.D."/>
            <person name="Frohlich T."/>
            <person name="Geiler-Samerotte K.A."/>
            <person name="Gerlach D."/>
            <person name="Hatcher P."/>
            <person name="Jogdeo S."/>
            <person name="Krijgsveld J."/>
            <person name="Kriventseva E.V."/>
            <person name="Kultz D."/>
            <person name="Laforsch C."/>
            <person name="Lindquist E."/>
            <person name="Lopez J."/>
            <person name="Manak J.R."/>
            <person name="Muller J."/>
            <person name="Pangilinan J."/>
            <person name="Patwardhan R.P."/>
            <person name="Pitluck S."/>
            <person name="Pritham E.J."/>
            <person name="Rechtsteiner A."/>
            <person name="Rho M."/>
            <person name="Rogozin I.B."/>
            <person name="Sakarya O."/>
            <person name="Salamov A."/>
            <person name="Schaack S."/>
            <person name="Shapiro H."/>
            <person name="Shiga Y."/>
            <person name="Skalitzky C."/>
            <person name="Smith Z."/>
            <person name="Souvorov A."/>
            <person name="Sung W."/>
            <person name="Tang Z."/>
            <person name="Tsuchiya D."/>
            <person name="Tu H."/>
            <person name="Vos H."/>
            <person name="Wang M."/>
            <person name="Wolf Y.I."/>
            <person name="Yamagata H."/>
            <person name="Yamada T."/>
            <person name="Ye Y."/>
            <person name="Shaw J.R."/>
            <person name="Andrews J."/>
            <person name="Crease T.J."/>
            <person name="Tang H."/>
            <person name="Lucas S.M."/>
            <person name="Robertson H.M."/>
            <person name="Bork P."/>
            <person name="Koonin E.V."/>
            <person name="Zdobnov E.M."/>
            <person name="Grigoriev I.V."/>
            <person name="Lynch M."/>
            <person name="Boore J.L."/>
        </authorList>
    </citation>
    <scope>NUCLEOTIDE SEQUENCE [LARGE SCALE GENOMIC DNA]</scope>
</reference>
<evidence type="ECO:0000313" key="3">
    <source>
        <dbReference type="Proteomes" id="UP000000305"/>
    </source>
</evidence>
<name>E9GR32_DAPPU</name>
<dbReference type="EMBL" id="GL732559">
    <property type="protein sequence ID" value="EFX77939.1"/>
    <property type="molecule type" value="Genomic_DNA"/>
</dbReference>
<accession>E9GR32</accession>
<protein>
    <submittedName>
        <fullName evidence="2">Uncharacterized protein</fullName>
    </submittedName>
</protein>
<feature type="region of interest" description="Disordered" evidence="1">
    <location>
        <begin position="113"/>
        <end position="132"/>
    </location>
</feature>